<evidence type="ECO:0000313" key="2">
    <source>
        <dbReference type="EMBL" id="CAB4780285.1"/>
    </source>
</evidence>
<proteinExistence type="predicted"/>
<gene>
    <name evidence="1" type="ORF">UFOPK2658_02024</name>
    <name evidence="2" type="ORF">UFOPK2880_01398</name>
    <name evidence="3" type="ORF">UFOPK3494_01366</name>
    <name evidence="4" type="ORF">UFOPK4134_00873</name>
</gene>
<name>A0A6J6SNP0_9ZZZZ</name>
<evidence type="ECO:0000313" key="3">
    <source>
        <dbReference type="EMBL" id="CAB4908527.1"/>
    </source>
</evidence>
<reference evidence="1" key="1">
    <citation type="submission" date="2020-05" db="EMBL/GenBank/DDBJ databases">
        <authorList>
            <person name="Chiriac C."/>
            <person name="Salcher M."/>
            <person name="Ghai R."/>
            <person name="Kavagutti S V."/>
        </authorList>
    </citation>
    <scope>NUCLEOTIDE SEQUENCE</scope>
</reference>
<evidence type="ECO:0000313" key="1">
    <source>
        <dbReference type="EMBL" id="CAB4736522.1"/>
    </source>
</evidence>
<dbReference type="EMBL" id="CAEZYH010000170">
    <property type="protein sequence ID" value="CAB4736522.1"/>
    <property type="molecule type" value="Genomic_DNA"/>
</dbReference>
<dbReference type="EMBL" id="CAFBMF010000108">
    <property type="protein sequence ID" value="CAB4908527.1"/>
    <property type="molecule type" value="Genomic_DNA"/>
</dbReference>
<protein>
    <submittedName>
        <fullName evidence="1">Unannotated protein</fullName>
    </submittedName>
</protein>
<accession>A0A6J6SNP0</accession>
<evidence type="ECO:0000313" key="4">
    <source>
        <dbReference type="EMBL" id="CAB5029933.1"/>
    </source>
</evidence>
<dbReference type="AlphaFoldDB" id="A0A6J6SNP0"/>
<organism evidence="1">
    <name type="scientific">freshwater metagenome</name>
    <dbReference type="NCBI Taxonomy" id="449393"/>
    <lineage>
        <taxon>unclassified sequences</taxon>
        <taxon>metagenomes</taxon>
        <taxon>ecological metagenomes</taxon>
    </lineage>
</organism>
<sequence>MMKILAGLFAASLVVVSCGGDDGGIDSSDRDALIEMFTADGDMSQEVAECMADATIDTMSDEDMKSIMAGGDPSAESEAAFTEAIMPCIELEMGS</sequence>
<dbReference type="EMBL" id="CAEZZP010000103">
    <property type="protein sequence ID" value="CAB4780285.1"/>
    <property type="molecule type" value="Genomic_DNA"/>
</dbReference>
<dbReference type="EMBL" id="CAFBPS010000056">
    <property type="protein sequence ID" value="CAB5029933.1"/>
    <property type="molecule type" value="Genomic_DNA"/>
</dbReference>
<dbReference type="PROSITE" id="PS51257">
    <property type="entry name" value="PROKAR_LIPOPROTEIN"/>
    <property type="match status" value="1"/>
</dbReference>